<dbReference type="SUPFAM" id="SSF52833">
    <property type="entry name" value="Thioredoxin-like"/>
    <property type="match status" value="1"/>
</dbReference>
<dbReference type="RefSeq" id="WP_201429138.1">
    <property type="nucleotide sequence ID" value="NZ_JAEQBW010000001.1"/>
</dbReference>
<dbReference type="EMBL" id="JAEQBW010000001">
    <property type="protein sequence ID" value="MBK6263448.1"/>
    <property type="molecule type" value="Genomic_DNA"/>
</dbReference>
<gene>
    <name evidence="1" type="ORF">JKA74_00260</name>
</gene>
<dbReference type="InterPro" id="IPR036249">
    <property type="entry name" value="Thioredoxin-like_sf"/>
</dbReference>
<name>A0A934WUV2_9BACT</name>
<organism evidence="1 2">
    <name type="scientific">Marivirga aurantiaca</name>
    <dbReference type="NCBI Taxonomy" id="2802615"/>
    <lineage>
        <taxon>Bacteria</taxon>
        <taxon>Pseudomonadati</taxon>
        <taxon>Bacteroidota</taxon>
        <taxon>Cytophagia</taxon>
        <taxon>Cytophagales</taxon>
        <taxon>Marivirgaceae</taxon>
        <taxon>Marivirga</taxon>
    </lineage>
</organism>
<evidence type="ECO:0000313" key="2">
    <source>
        <dbReference type="Proteomes" id="UP000611723"/>
    </source>
</evidence>
<dbReference type="Gene3D" id="3.40.30.10">
    <property type="entry name" value="Glutaredoxin"/>
    <property type="match status" value="1"/>
</dbReference>
<comment type="caution">
    <text evidence="1">The sequence shown here is derived from an EMBL/GenBank/DDBJ whole genome shotgun (WGS) entry which is preliminary data.</text>
</comment>
<dbReference type="Proteomes" id="UP000611723">
    <property type="component" value="Unassembled WGS sequence"/>
</dbReference>
<evidence type="ECO:0000313" key="1">
    <source>
        <dbReference type="EMBL" id="MBK6263448.1"/>
    </source>
</evidence>
<dbReference type="AlphaFoldDB" id="A0A934WUV2"/>
<reference evidence="1" key="1">
    <citation type="submission" date="2021-01" db="EMBL/GenBank/DDBJ databases">
        <title>Marivirga aurantiaca sp. nov., isolated from intertidal surface sediments.</title>
        <authorList>
            <person name="Zhang M."/>
        </authorList>
    </citation>
    <scope>NUCLEOTIDE SEQUENCE</scope>
    <source>
        <strain evidence="1">S37H4</strain>
    </source>
</reference>
<accession>A0A934WUV2</accession>
<protein>
    <submittedName>
        <fullName evidence="1">Thioredoxin family protein</fullName>
    </submittedName>
</protein>
<proteinExistence type="predicted"/>
<sequence length="205" mass="23653">MKKVKKVVTQDLMNGALDYAAYRNMIKLLLQERKTTGNNHSDEMVAYTKMNDQRMNRWDKTLQINEEVTNLVKALPLMQWLIITEAWCGDAAQNIPFIAKLADLNENINLRLILRDEHPEVMDAYLTNGSRSIPILIMMDESLNEQAKWGPRPEPVQKMVMASKTIPTLDNLAFIESIHKWYADDKMQTLQNEFSSLLKKLNTDG</sequence>
<dbReference type="Pfam" id="PF14595">
    <property type="entry name" value="Thioredoxin_9"/>
    <property type="match status" value="1"/>
</dbReference>
<keyword evidence="2" id="KW-1185">Reference proteome</keyword>